<evidence type="ECO:0000313" key="1">
    <source>
        <dbReference type="EnsemblPlants" id="HORVU.MOREX.r3.5HG0518350.1.CDS1"/>
    </source>
</evidence>
<reference evidence="1" key="3">
    <citation type="submission" date="2022-01" db="UniProtKB">
        <authorList>
            <consortium name="EnsemblPlants"/>
        </authorList>
    </citation>
    <scope>IDENTIFICATION</scope>
    <source>
        <strain evidence="1">subsp. vulgare</strain>
    </source>
</reference>
<dbReference type="GO" id="GO:0016567">
    <property type="term" value="P:protein ubiquitination"/>
    <property type="evidence" value="ECO:0007669"/>
    <property type="project" value="InterPro"/>
</dbReference>
<dbReference type="InterPro" id="IPR008974">
    <property type="entry name" value="TRAF-like"/>
</dbReference>
<reference evidence="1" key="2">
    <citation type="submission" date="2020-10" db="EMBL/GenBank/DDBJ databases">
        <authorList>
            <person name="Scholz U."/>
            <person name="Mascher M."/>
            <person name="Fiebig A."/>
        </authorList>
    </citation>
    <scope>NUCLEOTIDE SEQUENCE [LARGE SCALE GENOMIC DNA]</scope>
    <source>
        <strain evidence="1">cv. Morex</strain>
    </source>
</reference>
<name>A0A8I6XUA4_HORVV</name>
<evidence type="ECO:0000313" key="2">
    <source>
        <dbReference type="Proteomes" id="UP000011116"/>
    </source>
</evidence>
<evidence type="ECO:0008006" key="3">
    <source>
        <dbReference type="Google" id="ProtNLM"/>
    </source>
</evidence>
<dbReference type="SUPFAM" id="SSF49599">
    <property type="entry name" value="TRAF domain-like"/>
    <property type="match status" value="1"/>
</dbReference>
<dbReference type="PANTHER" id="PTHR26379">
    <property type="entry name" value="BTB/POZ AND MATH DOMAIN-CONTAINING PROTEIN 1"/>
    <property type="match status" value="1"/>
</dbReference>
<sequence>MGASASRPAPMTSVVRVRRYSKLVRSPELLLAHQLLFDDLYWDVRVRPMSFDEEGLAEDLVVSVSINYRYRMHTLDSAVGTYVSIEILDATGKHTVFHIESDRATIQEHTNYMLGLSVSRRELEASSCVCARYDEFTIRCTMEKKQQPEKKLPRLLRNLLKSNTVLELEPPPPQVAMAGSHTLTIDSISKLKAVLQDDEYAYSTHFAVGGSTWYFRFCPKSYKCTSCLYLVRANKAAEAPAATAEFSFQLEGVVNFESNKMRHTFDGDNRKFYFKLDSIADSPMHDDRLLVRCCLAVVMPEEIPTTVPTCRTESVITPLLSAMHG</sequence>
<proteinExistence type="predicted"/>
<keyword evidence="2" id="KW-1185">Reference proteome</keyword>
<dbReference type="EnsemblPlants" id="HORVU.MOREX.r3.5HG0518350.1">
    <property type="protein sequence ID" value="HORVU.MOREX.r3.5HG0518350.1.CDS1"/>
    <property type="gene ID" value="HORVU.MOREX.r3.5HG0518350"/>
</dbReference>
<reference evidence="2" key="1">
    <citation type="journal article" date="2012" name="Nature">
        <title>A physical, genetic and functional sequence assembly of the barley genome.</title>
        <authorList>
            <consortium name="The International Barley Genome Sequencing Consortium"/>
            <person name="Mayer K.F."/>
            <person name="Waugh R."/>
            <person name="Brown J.W."/>
            <person name="Schulman A."/>
            <person name="Langridge P."/>
            <person name="Platzer M."/>
            <person name="Fincher G.B."/>
            <person name="Muehlbauer G.J."/>
            <person name="Sato K."/>
            <person name="Close T.J."/>
            <person name="Wise R.P."/>
            <person name="Stein N."/>
        </authorList>
    </citation>
    <scope>NUCLEOTIDE SEQUENCE [LARGE SCALE GENOMIC DNA]</scope>
    <source>
        <strain evidence="2">cv. Morex</strain>
    </source>
</reference>
<protein>
    <recommendedName>
        <fullName evidence="3">MATH domain-containing protein</fullName>
    </recommendedName>
</protein>
<organism evidence="1 2">
    <name type="scientific">Hordeum vulgare subsp. vulgare</name>
    <name type="common">Domesticated barley</name>
    <dbReference type="NCBI Taxonomy" id="112509"/>
    <lineage>
        <taxon>Eukaryota</taxon>
        <taxon>Viridiplantae</taxon>
        <taxon>Streptophyta</taxon>
        <taxon>Embryophyta</taxon>
        <taxon>Tracheophyta</taxon>
        <taxon>Spermatophyta</taxon>
        <taxon>Magnoliopsida</taxon>
        <taxon>Liliopsida</taxon>
        <taxon>Poales</taxon>
        <taxon>Poaceae</taxon>
        <taxon>BOP clade</taxon>
        <taxon>Pooideae</taxon>
        <taxon>Triticodae</taxon>
        <taxon>Triticeae</taxon>
        <taxon>Hordeinae</taxon>
        <taxon>Hordeum</taxon>
    </lineage>
</organism>
<dbReference type="AlphaFoldDB" id="A0A8I6XUA4"/>
<dbReference type="PANTHER" id="PTHR26379:SF453">
    <property type="entry name" value="MATH DOMAIN-CONTAINING PROTEIN"/>
    <property type="match status" value="1"/>
</dbReference>
<dbReference type="Gene3D" id="2.60.210.10">
    <property type="entry name" value="Apoptosis, Tumor Necrosis Factor Receptor Associated Protein 2, Chain A"/>
    <property type="match status" value="1"/>
</dbReference>
<dbReference type="Proteomes" id="UP000011116">
    <property type="component" value="Chromosome 5H"/>
</dbReference>
<dbReference type="CDD" id="cd00121">
    <property type="entry name" value="MATH"/>
    <property type="match status" value="1"/>
</dbReference>
<dbReference type="InterPro" id="IPR045005">
    <property type="entry name" value="BPM1-6"/>
</dbReference>
<dbReference type="InterPro" id="IPR002083">
    <property type="entry name" value="MATH/TRAF_dom"/>
</dbReference>
<accession>A0A8I6XUA4</accession>
<dbReference type="Gramene" id="HORVU.MOREX.r3.5HG0518350.1">
    <property type="protein sequence ID" value="HORVU.MOREX.r3.5HG0518350.1.CDS1"/>
    <property type="gene ID" value="HORVU.MOREX.r3.5HG0518350"/>
</dbReference>